<comment type="caution">
    <text evidence="4">The sequence shown here is derived from an EMBL/GenBank/DDBJ whole genome shotgun (WGS) entry which is preliminary data.</text>
</comment>
<dbReference type="GO" id="GO:0004252">
    <property type="term" value="F:serine-type endopeptidase activity"/>
    <property type="evidence" value="ECO:0007669"/>
    <property type="project" value="InterPro"/>
</dbReference>
<keyword evidence="1" id="KW-0645">Protease</keyword>
<dbReference type="SUPFAM" id="SSF49785">
    <property type="entry name" value="Galactose-binding domain-like"/>
    <property type="match status" value="1"/>
</dbReference>
<dbReference type="EMBL" id="CAICTM010000164">
    <property type="protein sequence ID" value="CAB9503432.1"/>
    <property type="molecule type" value="Genomic_DNA"/>
</dbReference>
<dbReference type="Proteomes" id="UP001153069">
    <property type="component" value="Unassembled WGS sequence"/>
</dbReference>
<dbReference type="PROSITE" id="PS51829">
    <property type="entry name" value="P_HOMO_B"/>
    <property type="match status" value="1"/>
</dbReference>
<dbReference type="InterPro" id="IPR008979">
    <property type="entry name" value="Galactose-bd-like_sf"/>
</dbReference>
<dbReference type="Pfam" id="PF01483">
    <property type="entry name" value="P_proprotein"/>
    <property type="match status" value="1"/>
</dbReference>
<evidence type="ECO:0000313" key="4">
    <source>
        <dbReference type="EMBL" id="CAB9503432.1"/>
    </source>
</evidence>
<sequence length="182" mass="19301">MSYSSGTINTVLNDLATFTVQISVGDSFTLCDVDVEVDMTHEYTGDLDIEVRHPDSTSVKLMHVDCGNDADFHARFDDSSSTTIDGAVASDSVCASNSGSTYVRPQGTLSSFNGKNSQGTWTLYCRNRSCLTKGSHPISIVQLDLSGVILALLVKTAASAVSSRAAAFVDQICLNEPGPPLL</sequence>
<evidence type="ECO:0000256" key="2">
    <source>
        <dbReference type="ARBA" id="ARBA00022801"/>
    </source>
</evidence>
<accession>A0A9N8DHT6</accession>
<dbReference type="Gene3D" id="2.60.120.260">
    <property type="entry name" value="Galactose-binding domain-like"/>
    <property type="match status" value="1"/>
</dbReference>
<gene>
    <name evidence="4" type="ORF">SEMRO_165_G073950.1</name>
</gene>
<feature type="domain" description="P/Homo B" evidence="3">
    <location>
        <begin position="1"/>
        <end position="159"/>
    </location>
</feature>
<keyword evidence="5" id="KW-1185">Reference proteome</keyword>
<evidence type="ECO:0000256" key="1">
    <source>
        <dbReference type="ARBA" id="ARBA00022670"/>
    </source>
</evidence>
<dbReference type="AlphaFoldDB" id="A0A9N8DHT6"/>
<evidence type="ECO:0000313" key="5">
    <source>
        <dbReference type="Proteomes" id="UP001153069"/>
    </source>
</evidence>
<dbReference type="InterPro" id="IPR002884">
    <property type="entry name" value="P_dom"/>
</dbReference>
<organism evidence="4 5">
    <name type="scientific">Seminavis robusta</name>
    <dbReference type="NCBI Taxonomy" id="568900"/>
    <lineage>
        <taxon>Eukaryota</taxon>
        <taxon>Sar</taxon>
        <taxon>Stramenopiles</taxon>
        <taxon>Ochrophyta</taxon>
        <taxon>Bacillariophyta</taxon>
        <taxon>Bacillariophyceae</taxon>
        <taxon>Bacillariophycidae</taxon>
        <taxon>Naviculales</taxon>
        <taxon>Naviculaceae</taxon>
        <taxon>Seminavis</taxon>
    </lineage>
</organism>
<evidence type="ECO:0000259" key="3">
    <source>
        <dbReference type="PROSITE" id="PS51829"/>
    </source>
</evidence>
<name>A0A9N8DHT6_9STRA</name>
<proteinExistence type="predicted"/>
<keyword evidence="2" id="KW-0378">Hydrolase</keyword>
<protein>
    <submittedName>
        <fullName evidence="4">Proprotein convertase, P</fullName>
    </submittedName>
</protein>
<reference evidence="4" key="1">
    <citation type="submission" date="2020-06" db="EMBL/GenBank/DDBJ databases">
        <authorList>
            <consortium name="Plant Systems Biology data submission"/>
        </authorList>
    </citation>
    <scope>NUCLEOTIDE SEQUENCE</scope>
    <source>
        <strain evidence="4">D6</strain>
    </source>
</reference>
<dbReference type="GO" id="GO:0006508">
    <property type="term" value="P:proteolysis"/>
    <property type="evidence" value="ECO:0007669"/>
    <property type="project" value="UniProtKB-KW"/>
</dbReference>